<evidence type="ECO:0000256" key="1">
    <source>
        <dbReference type="SAM" id="Phobius"/>
    </source>
</evidence>
<keyword evidence="1" id="KW-0472">Membrane</keyword>
<feature type="transmembrane region" description="Helical" evidence="1">
    <location>
        <begin position="156"/>
        <end position="173"/>
    </location>
</feature>
<dbReference type="Proteomes" id="UP000186895">
    <property type="component" value="Unassembled WGS sequence"/>
</dbReference>
<dbReference type="RefSeq" id="WP_076466146.1">
    <property type="nucleotide sequence ID" value="NZ_FTMN01000013.1"/>
</dbReference>
<keyword evidence="1" id="KW-0812">Transmembrane</keyword>
<dbReference type="AlphaFoldDB" id="A0A1N6XC99"/>
<accession>A0A1N6XC99</accession>
<evidence type="ECO:0000313" key="2">
    <source>
        <dbReference type="EMBL" id="SIQ99984.1"/>
    </source>
</evidence>
<feature type="transmembrane region" description="Helical" evidence="1">
    <location>
        <begin position="6"/>
        <end position="24"/>
    </location>
</feature>
<dbReference type="EMBL" id="FTMN01000013">
    <property type="protein sequence ID" value="SIQ99984.1"/>
    <property type="molecule type" value="Genomic_DNA"/>
</dbReference>
<keyword evidence="3" id="KW-1185">Reference proteome</keyword>
<gene>
    <name evidence="2" type="ORF">SAMN05421647_11380</name>
</gene>
<proteinExistence type="predicted"/>
<dbReference type="STRING" id="49186.SAMN05421647_11380"/>
<name>A0A1N6XC99_9GAMM</name>
<keyword evidence="1" id="KW-1133">Transmembrane helix</keyword>
<reference evidence="2 3" key="1">
    <citation type="submission" date="2017-01" db="EMBL/GenBank/DDBJ databases">
        <authorList>
            <person name="Mah S.A."/>
            <person name="Swanson W.J."/>
            <person name="Moy G.W."/>
            <person name="Vacquier V.D."/>
        </authorList>
    </citation>
    <scope>NUCLEOTIDE SEQUENCE [LARGE SCALE GENOMIC DNA]</scope>
    <source>
        <strain evidence="2 3">DSM 7027</strain>
    </source>
</reference>
<sequence>MSISVASAVVGGLIGTVLGLIPIMKEYGEQNWKKQFRRQLTEGIANGNLKYPDIQHIAERWSQDRKSVLLSLRVLLSQAVSGDEDKLREHSDALRQLLHEHEQAEPFAELPENVSLQLSALSSAEGNISTQAAQLANSLSELYASHHKKLRIQTMLAVWSVVFGIAGIIVGIVL</sequence>
<evidence type="ECO:0000313" key="3">
    <source>
        <dbReference type="Proteomes" id="UP000186895"/>
    </source>
</evidence>
<organism evidence="2 3">
    <name type="scientific">Marinobacterium stanieri</name>
    <dbReference type="NCBI Taxonomy" id="49186"/>
    <lineage>
        <taxon>Bacteria</taxon>
        <taxon>Pseudomonadati</taxon>
        <taxon>Pseudomonadota</taxon>
        <taxon>Gammaproteobacteria</taxon>
        <taxon>Oceanospirillales</taxon>
        <taxon>Oceanospirillaceae</taxon>
        <taxon>Marinobacterium</taxon>
    </lineage>
</organism>
<protein>
    <submittedName>
        <fullName evidence="2">Uncharacterized protein</fullName>
    </submittedName>
</protein>